<dbReference type="AlphaFoldDB" id="A0A222FLQ8"/>
<evidence type="ECO:0000259" key="1">
    <source>
        <dbReference type="Pfam" id="PF09836"/>
    </source>
</evidence>
<dbReference type="KEGG" id="bsan:CHH28_13955"/>
<dbReference type="InterPro" id="IPR044922">
    <property type="entry name" value="DUF2063_N_sf"/>
</dbReference>
<protein>
    <submittedName>
        <fullName evidence="3">DUF2063 domain-containing protein</fullName>
    </submittedName>
</protein>
<dbReference type="EMBL" id="CP022530">
    <property type="protein sequence ID" value="ASP39710.1"/>
    <property type="molecule type" value="Genomic_DNA"/>
</dbReference>
<evidence type="ECO:0000313" key="4">
    <source>
        <dbReference type="Proteomes" id="UP000202440"/>
    </source>
</evidence>
<dbReference type="Pfam" id="PF22106">
    <property type="entry name" value="NGO1945_C"/>
    <property type="match status" value="1"/>
</dbReference>
<evidence type="ECO:0000259" key="2">
    <source>
        <dbReference type="Pfam" id="PF22106"/>
    </source>
</evidence>
<dbReference type="Proteomes" id="UP000202440">
    <property type="component" value="Chromosome"/>
</dbReference>
<name>A0A222FLQ8_9GAMM</name>
<accession>A0A222FLQ8</accession>
<feature type="domain" description="Putative DNA-binding" evidence="1">
    <location>
        <begin position="6"/>
        <end position="94"/>
    </location>
</feature>
<dbReference type="InterPro" id="IPR018640">
    <property type="entry name" value="DUF2063"/>
</dbReference>
<organism evidence="3 4">
    <name type="scientific">Bacterioplanes sanyensis</name>
    <dbReference type="NCBI Taxonomy" id="1249553"/>
    <lineage>
        <taxon>Bacteria</taxon>
        <taxon>Pseudomonadati</taxon>
        <taxon>Pseudomonadota</taxon>
        <taxon>Gammaproteobacteria</taxon>
        <taxon>Oceanospirillales</taxon>
        <taxon>Oceanospirillaceae</taxon>
        <taxon>Bacterioplanes</taxon>
    </lineage>
</organism>
<dbReference type="Gene3D" id="1.10.150.690">
    <property type="entry name" value="DUF2063"/>
    <property type="match status" value="1"/>
</dbReference>
<proteinExistence type="predicted"/>
<evidence type="ECO:0000313" key="3">
    <source>
        <dbReference type="EMBL" id="ASP39710.1"/>
    </source>
</evidence>
<gene>
    <name evidence="3" type="ORF">CHH28_13955</name>
</gene>
<dbReference type="InterPro" id="IPR054098">
    <property type="entry name" value="NGO1945-like_C"/>
</dbReference>
<keyword evidence="4" id="KW-1185">Reference proteome</keyword>
<sequence length="252" mass="27694">MTTLALQKQLADSIRNAGVAAPEGVSERALGVYRDLFFNNVLSFLDGTFPVCERVLSHLHGREQWLQLAREFLRDYHCTSPLFLDIPQHFLDYLSQRDDVWLPPWLCELAHYEWLELAVDIAPQTITEDVDANADLATSVPILAAAAQGYLYQYPVHTISVDEPDPTPTLTALIVFRDRQDKTCFIESNPLTLGLLAQLQEQSCSGSEAVAKVLAASGQALSDSALAGGLAILQQWQQQGLILGASVTARSS</sequence>
<dbReference type="Gene3D" id="3.90.930.50">
    <property type="match status" value="1"/>
</dbReference>
<dbReference type="Pfam" id="PF09836">
    <property type="entry name" value="DUF2063"/>
    <property type="match status" value="1"/>
</dbReference>
<feature type="domain" description="NGO1945-like C-terminal" evidence="2">
    <location>
        <begin position="151"/>
        <end position="236"/>
    </location>
</feature>
<reference evidence="3 4" key="1">
    <citation type="submission" date="2017-07" db="EMBL/GenBank/DDBJ databases">
        <title>Annotated genome sequence of Bacterioplanes sanyensis isolated from Red Sea.</title>
        <authorList>
            <person name="Rehman Z.U."/>
        </authorList>
    </citation>
    <scope>NUCLEOTIDE SEQUENCE [LARGE SCALE GENOMIC DNA]</scope>
    <source>
        <strain evidence="3 4">NV9</strain>
    </source>
</reference>
<dbReference type="RefSeq" id="WP_094060885.1">
    <property type="nucleotide sequence ID" value="NZ_CP022530.1"/>
</dbReference>
<dbReference type="OrthoDB" id="4146344at2"/>